<sequence>MDSNLQTEPEVKVSNPNILLSLMRQRQMTASSNARMNTVMQATLLLLANKDKDCEEPTHGGSRPRKHPNLPRDFEGSYQQLVAHYFDHCPLYSDETFQQRFQMVRPLFLRIA</sequence>
<evidence type="ECO:0000313" key="3">
    <source>
        <dbReference type="Proteomes" id="UP000324748"/>
    </source>
</evidence>
<reference evidence="2 3" key="1">
    <citation type="submission" date="2019-05" db="EMBL/GenBank/DDBJ databases">
        <title>Emergence of the Ug99 lineage of the wheat stem rust pathogen through somatic hybridization.</title>
        <authorList>
            <person name="Li F."/>
            <person name="Upadhyaya N.M."/>
            <person name="Sperschneider J."/>
            <person name="Matny O."/>
            <person name="Nguyen-Phuc H."/>
            <person name="Mago R."/>
            <person name="Raley C."/>
            <person name="Miller M.E."/>
            <person name="Silverstein K.A.T."/>
            <person name="Henningsen E."/>
            <person name="Hirsch C.D."/>
            <person name="Visser B."/>
            <person name="Pretorius Z.A."/>
            <person name="Steffenson B.J."/>
            <person name="Schwessinger B."/>
            <person name="Dodds P.N."/>
            <person name="Figueroa M."/>
        </authorList>
    </citation>
    <scope>NUCLEOTIDE SEQUENCE [LARGE SCALE GENOMIC DNA]</scope>
    <source>
        <strain evidence="2">21-0</strain>
    </source>
</reference>
<dbReference type="Proteomes" id="UP000324748">
    <property type="component" value="Unassembled WGS sequence"/>
</dbReference>
<dbReference type="AlphaFoldDB" id="A0A5B0MML0"/>
<evidence type="ECO:0000256" key="1">
    <source>
        <dbReference type="SAM" id="MobiDB-lite"/>
    </source>
</evidence>
<keyword evidence="3" id="KW-1185">Reference proteome</keyword>
<organism evidence="2 3">
    <name type="scientific">Puccinia graminis f. sp. tritici</name>
    <dbReference type="NCBI Taxonomy" id="56615"/>
    <lineage>
        <taxon>Eukaryota</taxon>
        <taxon>Fungi</taxon>
        <taxon>Dikarya</taxon>
        <taxon>Basidiomycota</taxon>
        <taxon>Pucciniomycotina</taxon>
        <taxon>Pucciniomycetes</taxon>
        <taxon>Pucciniales</taxon>
        <taxon>Pucciniaceae</taxon>
        <taxon>Puccinia</taxon>
    </lineage>
</organism>
<comment type="caution">
    <text evidence="2">The sequence shown here is derived from an EMBL/GenBank/DDBJ whole genome shotgun (WGS) entry which is preliminary data.</text>
</comment>
<feature type="region of interest" description="Disordered" evidence="1">
    <location>
        <begin position="50"/>
        <end position="73"/>
    </location>
</feature>
<proteinExistence type="predicted"/>
<dbReference type="EMBL" id="VSWC01000144">
    <property type="protein sequence ID" value="KAA1078031.1"/>
    <property type="molecule type" value="Genomic_DNA"/>
</dbReference>
<name>A0A5B0MML0_PUCGR</name>
<protein>
    <submittedName>
        <fullName evidence="2">Uncharacterized protein</fullName>
    </submittedName>
</protein>
<gene>
    <name evidence="2" type="ORF">PGT21_027309</name>
</gene>
<accession>A0A5B0MML0</accession>
<evidence type="ECO:0000313" key="2">
    <source>
        <dbReference type="EMBL" id="KAA1078031.1"/>
    </source>
</evidence>
<dbReference type="PANTHER" id="PTHR47150">
    <property type="entry name" value="OS12G0169200 PROTEIN"/>
    <property type="match status" value="1"/>
</dbReference>
<dbReference type="OrthoDB" id="2287304at2759"/>
<dbReference type="PANTHER" id="PTHR47150:SF5">
    <property type="entry name" value="OS07G0546750 PROTEIN"/>
    <property type="match status" value="1"/>
</dbReference>